<proteinExistence type="predicted"/>
<dbReference type="Proteomes" id="UP000735302">
    <property type="component" value="Unassembled WGS sequence"/>
</dbReference>
<protein>
    <submittedName>
        <fullName evidence="1">Uncharacterized protein</fullName>
    </submittedName>
</protein>
<name>A0AAV4ATI7_9GAST</name>
<reference evidence="1 2" key="1">
    <citation type="journal article" date="2021" name="Elife">
        <title>Chloroplast acquisition without the gene transfer in kleptoplastic sea slugs, Plakobranchus ocellatus.</title>
        <authorList>
            <person name="Maeda T."/>
            <person name="Takahashi S."/>
            <person name="Yoshida T."/>
            <person name="Shimamura S."/>
            <person name="Takaki Y."/>
            <person name="Nagai Y."/>
            <person name="Toyoda A."/>
            <person name="Suzuki Y."/>
            <person name="Arimoto A."/>
            <person name="Ishii H."/>
            <person name="Satoh N."/>
            <person name="Nishiyama T."/>
            <person name="Hasebe M."/>
            <person name="Maruyama T."/>
            <person name="Minagawa J."/>
            <person name="Obokata J."/>
            <person name="Shigenobu S."/>
        </authorList>
    </citation>
    <scope>NUCLEOTIDE SEQUENCE [LARGE SCALE GENOMIC DNA]</scope>
</reference>
<dbReference type="EMBL" id="BLXT01004129">
    <property type="protein sequence ID" value="GFO09871.1"/>
    <property type="molecule type" value="Genomic_DNA"/>
</dbReference>
<sequence length="84" mass="9226">MSTRNACSAAQHALTAIIKSSHKSFRSYQASPCRAAGLGNVHRFIYLVESEASTLLMSLYLTRWPDKTHTSVLEDQGLAVCPDD</sequence>
<evidence type="ECO:0000313" key="2">
    <source>
        <dbReference type="Proteomes" id="UP000735302"/>
    </source>
</evidence>
<evidence type="ECO:0000313" key="1">
    <source>
        <dbReference type="EMBL" id="GFO09871.1"/>
    </source>
</evidence>
<comment type="caution">
    <text evidence="1">The sequence shown here is derived from an EMBL/GenBank/DDBJ whole genome shotgun (WGS) entry which is preliminary data.</text>
</comment>
<organism evidence="1 2">
    <name type="scientific">Plakobranchus ocellatus</name>
    <dbReference type="NCBI Taxonomy" id="259542"/>
    <lineage>
        <taxon>Eukaryota</taxon>
        <taxon>Metazoa</taxon>
        <taxon>Spiralia</taxon>
        <taxon>Lophotrochozoa</taxon>
        <taxon>Mollusca</taxon>
        <taxon>Gastropoda</taxon>
        <taxon>Heterobranchia</taxon>
        <taxon>Euthyneura</taxon>
        <taxon>Panpulmonata</taxon>
        <taxon>Sacoglossa</taxon>
        <taxon>Placobranchoidea</taxon>
        <taxon>Plakobranchidae</taxon>
        <taxon>Plakobranchus</taxon>
    </lineage>
</organism>
<dbReference type="AlphaFoldDB" id="A0AAV4ATI7"/>
<keyword evidence="2" id="KW-1185">Reference proteome</keyword>
<accession>A0AAV4ATI7</accession>
<gene>
    <name evidence="1" type="ORF">PoB_003637600</name>
</gene>